<dbReference type="GO" id="GO:0005886">
    <property type="term" value="C:plasma membrane"/>
    <property type="evidence" value="ECO:0007669"/>
    <property type="project" value="UniProtKB-SubCell"/>
</dbReference>
<evidence type="ECO:0000256" key="4">
    <source>
        <dbReference type="ARBA" id="ARBA00022475"/>
    </source>
</evidence>
<dbReference type="GO" id="GO:1903785">
    <property type="term" value="P:L-valine transmembrane transport"/>
    <property type="evidence" value="ECO:0007669"/>
    <property type="project" value="TreeGrafter"/>
</dbReference>
<sequence>MNKKTIAHAFKASLPIMVSYIALGLGVGIMMQAKGYNWIWSVYIAVVVYSGSMQFMAPVLLSTEAGFISTALLTLMVNFRLLFYGISQLNRYKSKGWRRFIMIFCLSDETFSINCTDDFPPGVEAEDYYLLTSLFDYGAWIIGSILGHVVGDLMPFSTEGIDFALTALFLVIVINHWESTTNHIPALLGFAFSIIYMLILGPSNFLLPAMISAVGVLLYENKRRGGRPEYV</sequence>
<feature type="transmembrane region" description="Helical" evidence="8">
    <location>
        <begin position="128"/>
        <end position="149"/>
    </location>
</feature>
<keyword evidence="6 8" id="KW-1133">Transmembrane helix</keyword>
<feature type="transmembrane region" description="Helical" evidence="8">
    <location>
        <begin position="12"/>
        <end position="32"/>
    </location>
</feature>
<evidence type="ECO:0000256" key="5">
    <source>
        <dbReference type="ARBA" id="ARBA00022692"/>
    </source>
</evidence>
<proteinExistence type="inferred from homology"/>
<evidence type="ECO:0000256" key="3">
    <source>
        <dbReference type="ARBA" id="ARBA00022448"/>
    </source>
</evidence>
<evidence type="ECO:0000256" key="7">
    <source>
        <dbReference type="ARBA" id="ARBA00023136"/>
    </source>
</evidence>
<keyword evidence="7 8" id="KW-0472">Membrane</keyword>
<feature type="transmembrane region" description="Helical" evidence="8">
    <location>
        <begin position="161"/>
        <end position="177"/>
    </location>
</feature>
<gene>
    <name evidence="9" type="ORF">QP433_05815</name>
</gene>
<keyword evidence="3" id="KW-0813">Transport</keyword>
<dbReference type="PANTHER" id="PTHR34979:SF1">
    <property type="entry name" value="INNER MEMBRANE PROTEIN YGAZ"/>
    <property type="match status" value="1"/>
</dbReference>
<name>A0AAJ1Q4G5_9LACT</name>
<comment type="subcellular location">
    <subcellularLocation>
        <location evidence="1">Cell membrane</location>
        <topology evidence="1">Multi-pass membrane protein</topology>
    </subcellularLocation>
</comment>
<keyword evidence="4" id="KW-1003">Cell membrane</keyword>
<accession>A0AAJ1Q4G5</accession>
<protein>
    <submittedName>
        <fullName evidence="9">AzlC family ABC transporter permease</fullName>
    </submittedName>
</protein>
<feature type="transmembrane region" description="Helical" evidence="8">
    <location>
        <begin position="38"/>
        <end position="60"/>
    </location>
</feature>
<evidence type="ECO:0000313" key="9">
    <source>
        <dbReference type="EMBL" id="MDK7187492.1"/>
    </source>
</evidence>
<dbReference type="EMBL" id="JASOOE010000010">
    <property type="protein sequence ID" value="MDK7187492.1"/>
    <property type="molecule type" value="Genomic_DNA"/>
</dbReference>
<dbReference type="Pfam" id="PF03591">
    <property type="entry name" value="AzlC"/>
    <property type="match status" value="1"/>
</dbReference>
<dbReference type="RefSeq" id="WP_285065955.1">
    <property type="nucleotide sequence ID" value="NZ_JASOOE010000010.1"/>
</dbReference>
<dbReference type="Proteomes" id="UP001229251">
    <property type="component" value="Unassembled WGS sequence"/>
</dbReference>
<reference evidence="9" key="1">
    <citation type="submission" date="2023-05" db="EMBL/GenBank/DDBJ databases">
        <title>Cataloging the Phylogenetic Diversity of Human Bladder Bacteria.</title>
        <authorList>
            <person name="Du J."/>
        </authorList>
    </citation>
    <scope>NUCLEOTIDE SEQUENCE</scope>
    <source>
        <strain evidence="9">UMB1231</strain>
    </source>
</reference>
<dbReference type="InterPro" id="IPR011606">
    <property type="entry name" value="Brnchd-chn_aa_trnsp_permease"/>
</dbReference>
<comment type="similarity">
    <text evidence="2">Belongs to the AzlC family.</text>
</comment>
<organism evidence="9 10">
    <name type="scientific">Facklamia hominis</name>
    <dbReference type="NCBI Taxonomy" id="178214"/>
    <lineage>
        <taxon>Bacteria</taxon>
        <taxon>Bacillati</taxon>
        <taxon>Bacillota</taxon>
        <taxon>Bacilli</taxon>
        <taxon>Lactobacillales</taxon>
        <taxon>Aerococcaceae</taxon>
        <taxon>Facklamia</taxon>
    </lineage>
</organism>
<comment type="caution">
    <text evidence="9">The sequence shown here is derived from an EMBL/GenBank/DDBJ whole genome shotgun (WGS) entry which is preliminary data.</text>
</comment>
<evidence type="ECO:0000256" key="6">
    <source>
        <dbReference type="ARBA" id="ARBA00022989"/>
    </source>
</evidence>
<keyword evidence="5 8" id="KW-0812">Transmembrane</keyword>
<evidence type="ECO:0000256" key="8">
    <source>
        <dbReference type="SAM" id="Phobius"/>
    </source>
</evidence>
<feature type="transmembrane region" description="Helical" evidence="8">
    <location>
        <begin position="67"/>
        <end position="86"/>
    </location>
</feature>
<dbReference type="AlphaFoldDB" id="A0AAJ1Q4G5"/>
<feature type="transmembrane region" description="Helical" evidence="8">
    <location>
        <begin position="189"/>
        <end position="219"/>
    </location>
</feature>
<evidence type="ECO:0000313" key="10">
    <source>
        <dbReference type="Proteomes" id="UP001229251"/>
    </source>
</evidence>
<evidence type="ECO:0000256" key="1">
    <source>
        <dbReference type="ARBA" id="ARBA00004651"/>
    </source>
</evidence>
<evidence type="ECO:0000256" key="2">
    <source>
        <dbReference type="ARBA" id="ARBA00010735"/>
    </source>
</evidence>
<dbReference type="PANTHER" id="PTHR34979">
    <property type="entry name" value="INNER MEMBRANE PROTEIN YGAZ"/>
    <property type="match status" value="1"/>
</dbReference>